<feature type="transmembrane region" description="Helical" evidence="2">
    <location>
        <begin position="18"/>
        <end position="36"/>
    </location>
</feature>
<keyword evidence="2" id="KW-0472">Membrane</keyword>
<dbReference type="RefSeq" id="WP_145420179.1">
    <property type="nucleotide sequence ID" value="NZ_CP036526.1"/>
</dbReference>
<dbReference type="Proteomes" id="UP000319817">
    <property type="component" value="Chromosome"/>
</dbReference>
<accession>A0A517NZ07</accession>
<feature type="transmembrane region" description="Helical" evidence="2">
    <location>
        <begin position="73"/>
        <end position="93"/>
    </location>
</feature>
<keyword evidence="2" id="KW-0812">Transmembrane</keyword>
<evidence type="ECO:0000313" key="3">
    <source>
        <dbReference type="EMBL" id="QDT12357.1"/>
    </source>
</evidence>
<proteinExistence type="predicted"/>
<feature type="region of interest" description="Disordered" evidence="1">
    <location>
        <begin position="255"/>
        <end position="302"/>
    </location>
</feature>
<organism evidence="3 4">
    <name type="scientific">Stieleria marina</name>
    <dbReference type="NCBI Taxonomy" id="1930275"/>
    <lineage>
        <taxon>Bacteria</taxon>
        <taxon>Pseudomonadati</taxon>
        <taxon>Planctomycetota</taxon>
        <taxon>Planctomycetia</taxon>
        <taxon>Pirellulales</taxon>
        <taxon>Pirellulaceae</taxon>
        <taxon>Stieleria</taxon>
    </lineage>
</organism>
<gene>
    <name evidence="3" type="ORF">K239x_43670</name>
</gene>
<reference evidence="3 4" key="1">
    <citation type="submission" date="2019-02" db="EMBL/GenBank/DDBJ databases">
        <title>Deep-cultivation of Planctomycetes and their phenomic and genomic characterization uncovers novel biology.</title>
        <authorList>
            <person name="Wiegand S."/>
            <person name="Jogler M."/>
            <person name="Boedeker C."/>
            <person name="Pinto D."/>
            <person name="Vollmers J."/>
            <person name="Rivas-Marin E."/>
            <person name="Kohn T."/>
            <person name="Peeters S.H."/>
            <person name="Heuer A."/>
            <person name="Rast P."/>
            <person name="Oberbeckmann S."/>
            <person name="Bunk B."/>
            <person name="Jeske O."/>
            <person name="Meyerdierks A."/>
            <person name="Storesund J.E."/>
            <person name="Kallscheuer N."/>
            <person name="Luecker S."/>
            <person name="Lage O.M."/>
            <person name="Pohl T."/>
            <person name="Merkel B.J."/>
            <person name="Hornburger P."/>
            <person name="Mueller R.-W."/>
            <person name="Bruemmer F."/>
            <person name="Labrenz M."/>
            <person name="Spormann A.M."/>
            <person name="Op den Camp H."/>
            <person name="Overmann J."/>
            <person name="Amann R."/>
            <person name="Jetten M.S.M."/>
            <person name="Mascher T."/>
            <person name="Medema M.H."/>
            <person name="Devos D.P."/>
            <person name="Kaster A.-K."/>
            <person name="Ovreas L."/>
            <person name="Rohde M."/>
            <person name="Galperin M.Y."/>
            <person name="Jogler C."/>
        </authorList>
    </citation>
    <scope>NUCLEOTIDE SEQUENCE [LARGE SCALE GENOMIC DNA]</scope>
    <source>
        <strain evidence="3 4">K23_9</strain>
    </source>
</reference>
<dbReference type="EMBL" id="CP036526">
    <property type="protein sequence ID" value="QDT12357.1"/>
    <property type="molecule type" value="Genomic_DNA"/>
</dbReference>
<evidence type="ECO:0000256" key="1">
    <source>
        <dbReference type="SAM" id="MobiDB-lite"/>
    </source>
</evidence>
<protein>
    <submittedName>
        <fullName evidence="3">Uncharacterized protein</fullName>
    </submittedName>
</protein>
<keyword evidence="2" id="KW-1133">Transmembrane helix</keyword>
<evidence type="ECO:0000256" key="2">
    <source>
        <dbReference type="SAM" id="Phobius"/>
    </source>
</evidence>
<feature type="transmembrane region" description="Helical" evidence="2">
    <location>
        <begin position="42"/>
        <end position="61"/>
    </location>
</feature>
<sequence length="302" mass="32776">MPGNVDSGTTNYAFRQKVILLIAVLMGITFIIVQLFPQALGSGVGISVAIGIAIGSVYLFLVYRSKRPSNRWLLVLAPIALAIILAVCFTPNFQRAKLEQQLVGLGAEVTTHTDPGDQVWFRWHGVYLPAWTKQMLGPAFFGSINRVRFNEPANLTGLLEGLPRPEPISILFVAGVNTDPEMLSHLALAFDAEQVLLNQVAANEQSLHQFAANPSMRWVVMIDTDITRSQAQTFLARNPTTMVIYGTRQSYGRLTKNTTGTPINTQTASTKIANTSGNPDGKPSDNTTDGLPGNDADNAPKP</sequence>
<dbReference type="AlphaFoldDB" id="A0A517NZ07"/>
<name>A0A517NZ07_9BACT</name>
<evidence type="ECO:0000313" key="4">
    <source>
        <dbReference type="Proteomes" id="UP000319817"/>
    </source>
</evidence>
<feature type="compositionally biased region" description="Polar residues" evidence="1">
    <location>
        <begin position="255"/>
        <end position="289"/>
    </location>
</feature>
<keyword evidence="4" id="KW-1185">Reference proteome</keyword>